<dbReference type="Proteomes" id="UP001219934">
    <property type="component" value="Unassembled WGS sequence"/>
</dbReference>
<proteinExistence type="predicted"/>
<gene>
    <name evidence="2" type="ORF">JOQ06_026823</name>
</gene>
<dbReference type="EMBL" id="JAPTMU010000007">
    <property type="protein sequence ID" value="KAJ4940525.1"/>
    <property type="molecule type" value="Genomic_DNA"/>
</dbReference>
<name>A0AAD6FPI3_9TELE</name>
<feature type="non-terminal residue" evidence="2">
    <location>
        <position position="70"/>
    </location>
</feature>
<keyword evidence="3" id="KW-1185">Reference proteome</keyword>
<sequence>LHSPLSAPSASQLSSTLTDDGGSSWGREGGHHPKKQRRAEKPISDKDSEGSKADSEPSGQSGGRQLLRGM</sequence>
<feature type="non-terminal residue" evidence="2">
    <location>
        <position position="1"/>
    </location>
</feature>
<feature type="region of interest" description="Disordered" evidence="1">
    <location>
        <begin position="1"/>
        <end position="70"/>
    </location>
</feature>
<accession>A0AAD6FPI3</accession>
<evidence type="ECO:0000256" key="1">
    <source>
        <dbReference type="SAM" id="MobiDB-lite"/>
    </source>
</evidence>
<organism evidence="2 3">
    <name type="scientific">Pogonophryne albipinna</name>
    <dbReference type="NCBI Taxonomy" id="1090488"/>
    <lineage>
        <taxon>Eukaryota</taxon>
        <taxon>Metazoa</taxon>
        <taxon>Chordata</taxon>
        <taxon>Craniata</taxon>
        <taxon>Vertebrata</taxon>
        <taxon>Euteleostomi</taxon>
        <taxon>Actinopterygii</taxon>
        <taxon>Neopterygii</taxon>
        <taxon>Teleostei</taxon>
        <taxon>Neoteleostei</taxon>
        <taxon>Acanthomorphata</taxon>
        <taxon>Eupercaria</taxon>
        <taxon>Perciformes</taxon>
        <taxon>Notothenioidei</taxon>
        <taxon>Pogonophryne</taxon>
    </lineage>
</organism>
<feature type="compositionally biased region" description="Basic and acidic residues" evidence="1">
    <location>
        <begin position="39"/>
        <end position="55"/>
    </location>
</feature>
<evidence type="ECO:0000313" key="3">
    <source>
        <dbReference type="Proteomes" id="UP001219934"/>
    </source>
</evidence>
<feature type="compositionally biased region" description="Low complexity" evidence="1">
    <location>
        <begin position="1"/>
        <end position="15"/>
    </location>
</feature>
<protein>
    <submittedName>
        <fullName evidence="2">Uncharacterized protein</fullName>
    </submittedName>
</protein>
<comment type="caution">
    <text evidence="2">The sequence shown here is derived from an EMBL/GenBank/DDBJ whole genome shotgun (WGS) entry which is preliminary data.</text>
</comment>
<evidence type="ECO:0000313" key="2">
    <source>
        <dbReference type="EMBL" id="KAJ4940525.1"/>
    </source>
</evidence>
<reference evidence="2" key="1">
    <citation type="submission" date="2022-11" db="EMBL/GenBank/DDBJ databases">
        <title>Chromosome-level genome of Pogonophryne albipinna.</title>
        <authorList>
            <person name="Jo E."/>
        </authorList>
    </citation>
    <scope>NUCLEOTIDE SEQUENCE</scope>
    <source>
        <strain evidence="2">SGF0006</strain>
        <tissue evidence="2">Muscle</tissue>
    </source>
</reference>
<dbReference type="AlphaFoldDB" id="A0AAD6FPI3"/>